<dbReference type="EMBL" id="KN832981">
    <property type="protein sequence ID" value="KIM86538.1"/>
    <property type="molecule type" value="Genomic_DNA"/>
</dbReference>
<protein>
    <submittedName>
        <fullName evidence="2">Uncharacterized protein</fullName>
    </submittedName>
</protein>
<name>A0A0C3BJK9_PILCF</name>
<organism evidence="2 3">
    <name type="scientific">Piloderma croceum (strain F 1598)</name>
    <dbReference type="NCBI Taxonomy" id="765440"/>
    <lineage>
        <taxon>Eukaryota</taxon>
        <taxon>Fungi</taxon>
        <taxon>Dikarya</taxon>
        <taxon>Basidiomycota</taxon>
        <taxon>Agaricomycotina</taxon>
        <taxon>Agaricomycetes</taxon>
        <taxon>Agaricomycetidae</taxon>
        <taxon>Atheliales</taxon>
        <taxon>Atheliaceae</taxon>
        <taxon>Piloderma</taxon>
    </lineage>
</organism>
<proteinExistence type="predicted"/>
<sequence>MISSMHRYQVHRPAQLSRPNPDKNQVLLTYLPTHLPTTTRRRRQINTISPDGDKNQICNGLLRYTVCRICASPTIMRPVNRPYDSIRTGYRVHAWPDDHHE</sequence>
<evidence type="ECO:0000256" key="1">
    <source>
        <dbReference type="SAM" id="MobiDB-lite"/>
    </source>
</evidence>
<reference evidence="3" key="2">
    <citation type="submission" date="2015-01" db="EMBL/GenBank/DDBJ databases">
        <title>Evolutionary Origins and Diversification of the Mycorrhizal Mutualists.</title>
        <authorList>
            <consortium name="DOE Joint Genome Institute"/>
            <consortium name="Mycorrhizal Genomics Consortium"/>
            <person name="Kohler A."/>
            <person name="Kuo A."/>
            <person name="Nagy L.G."/>
            <person name="Floudas D."/>
            <person name="Copeland A."/>
            <person name="Barry K.W."/>
            <person name="Cichocki N."/>
            <person name="Veneault-Fourrey C."/>
            <person name="LaButti K."/>
            <person name="Lindquist E.A."/>
            <person name="Lipzen A."/>
            <person name="Lundell T."/>
            <person name="Morin E."/>
            <person name="Murat C."/>
            <person name="Riley R."/>
            <person name="Ohm R."/>
            <person name="Sun H."/>
            <person name="Tunlid A."/>
            <person name="Henrissat B."/>
            <person name="Grigoriev I.V."/>
            <person name="Hibbett D.S."/>
            <person name="Martin F."/>
        </authorList>
    </citation>
    <scope>NUCLEOTIDE SEQUENCE [LARGE SCALE GENOMIC DNA]</scope>
    <source>
        <strain evidence="3">F 1598</strain>
    </source>
</reference>
<dbReference type="AlphaFoldDB" id="A0A0C3BJK9"/>
<reference evidence="2 3" key="1">
    <citation type="submission" date="2014-04" db="EMBL/GenBank/DDBJ databases">
        <authorList>
            <consortium name="DOE Joint Genome Institute"/>
            <person name="Kuo A."/>
            <person name="Tarkka M."/>
            <person name="Buscot F."/>
            <person name="Kohler A."/>
            <person name="Nagy L.G."/>
            <person name="Floudas D."/>
            <person name="Copeland A."/>
            <person name="Barry K.W."/>
            <person name="Cichocki N."/>
            <person name="Veneault-Fourrey C."/>
            <person name="LaButti K."/>
            <person name="Lindquist E.A."/>
            <person name="Lipzen A."/>
            <person name="Lundell T."/>
            <person name="Morin E."/>
            <person name="Murat C."/>
            <person name="Sun H."/>
            <person name="Tunlid A."/>
            <person name="Henrissat B."/>
            <person name="Grigoriev I.V."/>
            <person name="Hibbett D.S."/>
            <person name="Martin F."/>
            <person name="Nordberg H.P."/>
            <person name="Cantor M.N."/>
            <person name="Hua S.X."/>
        </authorList>
    </citation>
    <scope>NUCLEOTIDE SEQUENCE [LARGE SCALE GENOMIC DNA]</scope>
    <source>
        <strain evidence="2 3">F 1598</strain>
    </source>
</reference>
<keyword evidence="3" id="KW-1185">Reference proteome</keyword>
<evidence type="ECO:0000313" key="3">
    <source>
        <dbReference type="Proteomes" id="UP000054166"/>
    </source>
</evidence>
<gene>
    <name evidence="2" type="ORF">PILCRDRAFT_307647</name>
</gene>
<dbReference type="InParanoid" id="A0A0C3BJK9"/>
<evidence type="ECO:0000313" key="2">
    <source>
        <dbReference type="EMBL" id="KIM86538.1"/>
    </source>
</evidence>
<dbReference type="Proteomes" id="UP000054166">
    <property type="component" value="Unassembled WGS sequence"/>
</dbReference>
<feature type="region of interest" description="Disordered" evidence="1">
    <location>
        <begin position="1"/>
        <end position="23"/>
    </location>
</feature>
<dbReference type="HOGENOM" id="CLU_2292711_0_0_1"/>
<accession>A0A0C3BJK9</accession>